<evidence type="ECO:0000256" key="9">
    <source>
        <dbReference type="SAM" id="MobiDB-lite"/>
    </source>
</evidence>
<evidence type="ECO:0000259" key="11">
    <source>
        <dbReference type="PROSITE" id="PS50893"/>
    </source>
</evidence>
<dbReference type="InterPro" id="IPR039421">
    <property type="entry name" value="Type_1_exporter"/>
</dbReference>
<evidence type="ECO:0000256" key="2">
    <source>
        <dbReference type="ARBA" id="ARBA00022448"/>
    </source>
</evidence>
<evidence type="ECO:0000256" key="5">
    <source>
        <dbReference type="ARBA" id="ARBA00022840"/>
    </source>
</evidence>
<dbReference type="InterPro" id="IPR027417">
    <property type="entry name" value="P-loop_NTPase"/>
</dbReference>
<dbReference type="SUPFAM" id="SSF90123">
    <property type="entry name" value="ABC transporter transmembrane region"/>
    <property type="match status" value="1"/>
</dbReference>
<dbReference type="Proteomes" id="UP000241769">
    <property type="component" value="Unassembled WGS sequence"/>
</dbReference>
<reference evidence="13 14" key="1">
    <citation type="journal article" date="2018" name="Genome Biol. Evol.">
        <title>Multiple Roots of Fruiting Body Formation in Amoebozoa.</title>
        <authorList>
            <person name="Hillmann F."/>
            <person name="Forbes G."/>
            <person name="Novohradska S."/>
            <person name="Ferling I."/>
            <person name="Riege K."/>
            <person name="Groth M."/>
            <person name="Westermann M."/>
            <person name="Marz M."/>
            <person name="Spaller T."/>
            <person name="Winckler T."/>
            <person name="Schaap P."/>
            <person name="Glockner G."/>
        </authorList>
    </citation>
    <scope>NUCLEOTIDE SEQUENCE [LARGE SCALE GENOMIC DNA]</scope>
    <source>
        <strain evidence="13 14">Jena</strain>
    </source>
</reference>
<dbReference type="Gene3D" id="1.20.1560.10">
    <property type="entry name" value="ABC transporter type 1, transmembrane domain"/>
    <property type="match status" value="1"/>
</dbReference>
<dbReference type="Pfam" id="PF00664">
    <property type="entry name" value="ABC_membrane"/>
    <property type="match status" value="1"/>
</dbReference>
<keyword evidence="3 10" id="KW-0812">Transmembrane</keyword>
<dbReference type="Gene3D" id="3.40.50.300">
    <property type="entry name" value="P-loop containing nucleotide triphosphate hydrolases"/>
    <property type="match status" value="1"/>
</dbReference>
<evidence type="ECO:0000256" key="3">
    <source>
        <dbReference type="ARBA" id="ARBA00022692"/>
    </source>
</evidence>
<dbReference type="OrthoDB" id="6500128at2759"/>
<accession>A0A2P6N8E0</accession>
<dbReference type="InterPro" id="IPR003439">
    <property type="entry name" value="ABC_transporter-like_ATP-bd"/>
</dbReference>
<keyword evidence="2" id="KW-0813">Transport</keyword>
<dbReference type="InterPro" id="IPR003593">
    <property type="entry name" value="AAA+_ATPase"/>
</dbReference>
<keyword evidence="5" id="KW-0067">ATP-binding</keyword>
<feature type="transmembrane region" description="Helical" evidence="10">
    <location>
        <begin position="219"/>
        <end position="239"/>
    </location>
</feature>
<evidence type="ECO:0000313" key="13">
    <source>
        <dbReference type="EMBL" id="PRP80213.1"/>
    </source>
</evidence>
<keyword evidence="4" id="KW-0547">Nucleotide-binding</keyword>
<evidence type="ECO:0000256" key="10">
    <source>
        <dbReference type="SAM" id="Phobius"/>
    </source>
</evidence>
<dbReference type="PANTHER" id="PTHR24221:SF610">
    <property type="entry name" value="ABC TRANSPORTER B FAMILY MEMBER 6"/>
    <property type="match status" value="1"/>
</dbReference>
<dbReference type="SMART" id="SM00382">
    <property type="entry name" value="AAA"/>
    <property type="match status" value="1"/>
</dbReference>
<feature type="transmembrane region" description="Helical" evidence="10">
    <location>
        <begin position="83"/>
        <end position="104"/>
    </location>
</feature>
<dbReference type="InterPro" id="IPR017871">
    <property type="entry name" value="ABC_transporter-like_CS"/>
</dbReference>
<dbReference type="STRING" id="1890364.A0A2P6N8E0"/>
<organism evidence="13 14">
    <name type="scientific">Planoprotostelium fungivorum</name>
    <dbReference type="NCBI Taxonomy" id="1890364"/>
    <lineage>
        <taxon>Eukaryota</taxon>
        <taxon>Amoebozoa</taxon>
        <taxon>Evosea</taxon>
        <taxon>Variosea</taxon>
        <taxon>Cavosteliida</taxon>
        <taxon>Cavosteliaceae</taxon>
        <taxon>Planoprotostelium</taxon>
    </lineage>
</organism>
<dbReference type="PROSITE" id="PS00211">
    <property type="entry name" value="ABC_TRANSPORTER_1"/>
    <property type="match status" value="1"/>
</dbReference>
<feature type="region of interest" description="Disordered" evidence="9">
    <location>
        <begin position="18"/>
        <end position="51"/>
    </location>
</feature>
<sequence length="675" mass="75659">MSLNHLDHKTAFSFNDQEFPSRDFSGPRKRNNTDMLRAHRAGPSLEEGKKRDWDSTWKTGLKTMRLTVPYFWPKNMIGLRIRVVLCLLLLVMGRVVNLAIPLLYKAVIDALPGNLPVAALILYSLLKFVASSLGDIRNSIWVRVENYATQSVAIDAFAHLQNLSLGFHLTRNTGSLLRIMDRGKDAITTLLETIGFTLLPAFIEIFLTCIILITNFGGSFAVIVLISVLIYATYTYLLTSWRTKFRKLMNQKNNETSQSALDCLLNFETVKYFTTEEHETKRYEKALTDYFDASVKTQYSMAILNCGQNFMIIAGTGVALAVGAYKVTKGELTVGDIVAVVAYVGQVYAPLGRLGISYRMITNAFTDIEQLFELMQEKPDAPDYENARDLVMKGGEVEFRDVYFSYPSRANMTANKKDEVPEGKSEPTIRGVSFKIPPGKTLAVVGHSGSGKTTLSRLLCRFYDVDSGHVMVDGQDVRDIKQRSLRRHIGVVPQDTVLFNDTIEYNIYYGRISRPSDDVSMTVEQAAKEAQLHDFVMSTPNKYKTLVGERGLRLSGGEKQRVAIARTILKDPQILILDEATSALDSITEREIQNSLMEVSKGRTTLVVAHRLSTVVDADEILVLDKGVAVERGTHSQLLTLNGVYKQLWDIQAREARKAFAPETTVEDEQILLQL</sequence>
<evidence type="ECO:0000313" key="14">
    <source>
        <dbReference type="Proteomes" id="UP000241769"/>
    </source>
</evidence>
<dbReference type="GO" id="GO:0005524">
    <property type="term" value="F:ATP binding"/>
    <property type="evidence" value="ECO:0007669"/>
    <property type="project" value="UniProtKB-KW"/>
</dbReference>
<evidence type="ECO:0000259" key="12">
    <source>
        <dbReference type="PROSITE" id="PS50929"/>
    </source>
</evidence>
<dbReference type="PROSITE" id="PS50929">
    <property type="entry name" value="ABC_TM1F"/>
    <property type="match status" value="1"/>
</dbReference>
<dbReference type="CDD" id="cd18582">
    <property type="entry name" value="ABC_6TM_ATM1_ABCB7"/>
    <property type="match status" value="1"/>
</dbReference>
<feature type="domain" description="ABC transporter" evidence="11">
    <location>
        <begin position="397"/>
        <end position="651"/>
    </location>
</feature>
<dbReference type="PROSITE" id="PS50893">
    <property type="entry name" value="ABC_TRANSPORTER_2"/>
    <property type="match status" value="1"/>
</dbReference>
<feature type="domain" description="ABC transmembrane type-1" evidence="12">
    <location>
        <begin position="84"/>
        <end position="363"/>
    </location>
</feature>
<evidence type="ECO:0000256" key="6">
    <source>
        <dbReference type="ARBA" id="ARBA00022989"/>
    </source>
</evidence>
<feature type="transmembrane region" description="Helical" evidence="10">
    <location>
        <begin position="110"/>
        <end position="130"/>
    </location>
</feature>
<dbReference type="InterPro" id="IPR011527">
    <property type="entry name" value="ABC1_TM_dom"/>
</dbReference>
<comment type="subcellular location">
    <subcellularLocation>
        <location evidence="1">Membrane</location>
        <topology evidence="1">Multi-pass membrane protein</topology>
    </subcellularLocation>
</comment>
<dbReference type="SUPFAM" id="SSF52540">
    <property type="entry name" value="P-loop containing nucleoside triphosphate hydrolases"/>
    <property type="match status" value="1"/>
</dbReference>
<feature type="transmembrane region" description="Helical" evidence="10">
    <location>
        <begin position="190"/>
        <end position="213"/>
    </location>
</feature>
<evidence type="ECO:0000256" key="8">
    <source>
        <dbReference type="ARBA" id="ARBA00024363"/>
    </source>
</evidence>
<comment type="similarity">
    <text evidence="8">Belongs to the ABC transporter superfamily. ABCB family. Heavy Metal importer (TC 3.A.1.210) subfamily.</text>
</comment>
<dbReference type="InterPro" id="IPR036640">
    <property type="entry name" value="ABC1_TM_sf"/>
</dbReference>
<dbReference type="Pfam" id="PF00005">
    <property type="entry name" value="ABC_tran"/>
    <property type="match status" value="1"/>
</dbReference>
<keyword evidence="14" id="KW-1185">Reference proteome</keyword>
<dbReference type="GO" id="GO:0140359">
    <property type="term" value="F:ABC-type transporter activity"/>
    <property type="evidence" value="ECO:0007669"/>
    <property type="project" value="InterPro"/>
</dbReference>
<keyword evidence="6 10" id="KW-1133">Transmembrane helix</keyword>
<dbReference type="AlphaFoldDB" id="A0A2P6N8E0"/>
<evidence type="ECO:0000256" key="1">
    <source>
        <dbReference type="ARBA" id="ARBA00004141"/>
    </source>
</evidence>
<dbReference type="PANTHER" id="PTHR24221">
    <property type="entry name" value="ATP-BINDING CASSETTE SUB-FAMILY B"/>
    <property type="match status" value="1"/>
</dbReference>
<proteinExistence type="inferred from homology"/>
<dbReference type="FunFam" id="3.40.50.300:FF:000287">
    <property type="entry name" value="Multidrug ABC transporter ATP-binding protein"/>
    <property type="match status" value="1"/>
</dbReference>
<dbReference type="GO" id="GO:0016887">
    <property type="term" value="F:ATP hydrolysis activity"/>
    <property type="evidence" value="ECO:0007669"/>
    <property type="project" value="InterPro"/>
</dbReference>
<evidence type="ECO:0000256" key="4">
    <source>
        <dbReference type="ARBA" id="ARBA00022741"/>
    </source>
</evidence>
<evidence type="ECO:0000256" key="7">
    <source>
        <dbReference type="ARBA" id="ARBA00023136"/>
    </source>
</evidence>
<keyword evidence="7 10" id="KW-0472">Membrane</keyword>
<dbReference type="GO" id="GO:0016020">
    <property type="term" value="C:membrane"/>
    <property type="evidence" value="ECO:0007669"/>
    <property type="project" value="UniProtKB-SubCell"/>
</dbReference>
<name>A0A2P6N8E0_9EUKA</name>
<comment type="caution">
    <text evidence="13">The sequence shown here is derived from an EMBL/GenBank/DDBJ whole genome shotgun (WGS) entry which is preliminary data.</text>
</comment>
<protein>
    <submittedName>
        <fullName evidence="13">Uncharacterized protein</fullName>
    </submittedName>
</protein>
<dbReference type="InParanoid" id="A0A2P6N8E0"/>
<gene>
    <name evidence="13" type="ORF">PROFUN_12099</name>
</gene>
<dbReference type="EMBL" id="MDYQ01000157">
    <property type="protein sequence ID" value="PRP80213.1"/>
    <property type="molecule type" value="Genomic_DNA"/>
</dbReference>